<dbReference type="RefSeq" id="WP_148133454.1">
    <property type="nucleotide sequence ID" value="NZ_CP017634.1"/>
</dbReference>
<evidence type="ECO:0000313" key="3">
    <source>
        <dbReference type="Proteomes" id="UP000323521"/>
    </source>
</evidence>
<dbReference type="AlphaFoldDB" id="A0A3G1KP84"/>
<dbReference type="Gene3D" id="1.10.443.10">
    <property type="entry name" value="Intergrase catalytic core"/>
    <property type="match status" value="1"/>
</dbReference>
<evidence type="ECO:0000313" key="2">
    <source>
        <dbReference type="EMBL" id="ATW24274.1"/>
    </source>
</evidence>
<dbReference type="SUPFAM" id="SSF56349">
    <property type="entry name" value="DNA breaking-rejoining enzymes"/>
    <property type="match status" value="1"/>
</dbReference>
<sequence>MADKKQQDRFPGPLTKEIEEFINFKRQSGSLYTSSEFALKAFDKFCAAVENQALTPQQLAEAWVKPGDDKPKYDVGCCVRQLGQYLTAQGYPKAFTVLSAKGNAPRLLGINSGPFVREIKEFVDQKRSAGRKYISEEYCLKAFDKFCAIKENEFLTPQQLADAWRRKVRAKNTTNIGMIRELGMYLTMQGSTKSFVVPYANGDMPKLAFTGYTGLFAEEIVSFLKTKRSVGLKYRNEEFRLKAFDKFCNEQSNLNLSPQQLADTFIHFQEECGNSESRRSISVIKALGNYLTDNGWSNAFTIIDKNSVTGPYAEEISPFIAFKKSSGFKYLHSSYILRTFDVFCASKENESLTPQQLADKWVIKRNNEHPNTRAGRVDPVRVFGKYLTSIGHPKAFMIAVDVAQRRAPKPPYLFSEDDIDTFFCACAELKPDEKEPSMHIVLPAAFLFMHCMGVRTCELKILMKNVNFETGEVIIVDAKTGDRAVYMSEELSVVLYKYNSVIEKLFPCHKYLFPASVGRSRNDFAKRFRNIWASSVPDGNHGEPRLYDFRHHLLYRNVELCMRSGGDVNVLRPYLMRHMGHKLPESFQYYFHLSPPIRKEISHIKKNLDWMIPDVLEVPYE</sequence>
<proteinExistence type="predicted"/>
<dbReference type="Proteomes" id="UP000323521">
    <property type="component" value="Chromosome"/>
</dbReference>
<dbReference type="GO" id="GO:0003677">
    <property type="term" value="F:DNA binding"/>
    <property type="evidence" value="ECO:0007669"/>
    <property type="project" value="InterPro"/>
</dbReference>
<dbReference type="EMBL" id="CP017634">
    <property type="protein sequence ID" value="ATW24274.1"/>
    <property type="molecule type" value="Genomic_DNA"/>
</dbReference>
<dbReference type="OrthoDB" id="1802113at2"/>
<dbReference type="GO" id="GO:0006310">
    <property type="term" value="P:DNA recombination"/>
    <property type="evidence" value="ECO:0007669"/>
    <property type="project" value="UniProtKB-KW"/>
</dbReference>
<accession>A0A3G1KP84</accession>
<dbReference type="InterPro" id="IPR013762">
    <property type="entry name" value="Integrase-like_cat_sf"/>
</dbReference>
<keyword evidence="1" id="KW-0233">DNA recombination</keyword>
<reference evidence="2 3" key="1">
    <citation type="submission" date="2016-10" db="EMBL/GenBank/DDBJ databases">
        <title>Complete Genome Sequence of Peptococcaceae strain DCMF.</title>
        <authorList>
            <person name="Edwards R.J."/>
            <person name="Holland S.I."/>
            <person name="Deshpande N.P."/>
            <person name="Wong Y.K."/>
            <person name="Ertan H."/>
            <person name="Manefield M."/>
            <person name="Russell T.L."/>
            <person name="Lee M.J."/>
        </authorList>
    </citation>
    <scope>NUCLEOTIDE SEQUENCE [LARGE SCALE GENOMIC DNA]</scope>
    <source>
        <strain evidence="2 3">DCMF</strain>
    </source>
</reference>
<organism evidence="2 3">
    <name type="scientific">Formimonas warabiya</name>
    <dbReference type="NCBI Taxonomy" id="1761012"/>
    <lineage>
        <taxon>Bacteria</taxon>
        <taxon>Bacillati</taxon>
        <taxon>Bacillota</taxon>
        <taxon>Clostridia</taxon>
        <taxon>Eubacteriales</taxon>
        <taxon>Peptococcaceae</taxon>
        <taxon>Candidatus Formimonas</taxon>
    </lineage>
</organism>
<dbReference type="KEGG" id="fwa:DCMF_05255"/>
<protein>
    <recommendedName>
        <fullName evidence="4">Tyr recombinase domain-containing protein</fullName>
    </recommendedName>
</protein>
<evidence type="ECO:0008006" key="4">
    <source>
        <dbReference type="Google" id="ProtNLM"/>
    </source>
</evidence>
<gene>
    <name evidence="2" type="ORF">DCMF_05255</name>
</gene>
<name>A0A3G1KP84_FORW1</name>
<dbReference type="InterPro" id="IPR011010">
    <property type="entry name" value="DNA_brk_join_enz"/>
</dbReference>
<keyword evidence="3" id="KW-1185">Reference proteome</keyword>
<evidence type="ECO:0000256" key="1">
    <source>
        <dbReference type="ARBA" id="ARBA00023172"/>
    </source>
</evidence>
<dbReference type="GO" id="GO:0015074">
    <property type="term" value="P:DNA integration"/>
    <property type="evidence" value="ECO:0007669"/>
    <property type="project" value="InterPro"/>
</dbReference>